<organism evidence="3 4">
    <name type="scientific">Salinirubellus salinus</name>
    <dbReference type="NCBI Taxonomy" id="1364945"/>
    <lineage>
        <taxon>Archaea</taxon>
        <taxon>Methanobacteriati</taxon>
        <taxon>Methanobacteriota</taxon>
        <taxon>Stenosarchaea group</taxon>
        <taxon>Halobacteria</taxon>
        <taxon>Halobacteriales</taxon>
        <taxon>Natronomonadaceae</taxon>
        <taxon>Salinirubellus</taxon>
    </lineage>
</organism>
<feature type="compositionally biased region" description="Basic and acidic residues" evidence="1">
    <location>
        <begin position="40"/>
        <end position="63"/>
    </location>
</feature>
<keyword evidence="4" id="KW-1185">Reference proteome</keyword>
<sequence>MSDNGLGKKVLVVGVVIGVLAIVVRRLRSGAAEDEEEDGIDRIDTGNERNEEPVDTGLDRVDTAGDDEDDATVPVAAEGRFAHLDLFDYVAILAAAVKAAKSEYESRS</sequence>
<dbReference type="EMBL" id="CP104003">
    <property type="protein sequence ID" value="UWM56112.1"/>
    <property type="molecule type" value="Genomic_DNA"/>
</dbReference>
<dbReference type="Proteomes" id="UP001057580">
    <property type="component" value="Chromosome"/>
</dbReference>
<evidence type="ECO:0000313" key="3">
    <source>
        <dbReference type="EMBL" id="UWM56112.1"/>
    </source>
</evidence>
<reference evidence="3" key="1">
    <citation type="submission" date="2022-09" db="EMBL/GenBank/DDBJ databases">
        <title>Diverse halophilic archaea isolated from saline environments.</title>
        <authorList>
            <person name="Cui H.-L."/>
        </authorList>
    </citation>
    <scope>NUCLEOTIDE SEQUENCE</scope>
    <source>
        <strain evidence="3">ZS-35-S2</strain>
    </source>
</reference>
<evidence type="ECO:0000313" key="4">
    <source>
        <dbReference type="Proteomes" id="UP001057580"/>
    </source>
</evidence>
<evidence type="ECO:0000256" key="2">
    <source>
        <dbReference type="SAM" id="Phobius"/>
    </source>
</evidence>
<dbReference type="RefSeq" id="WP_260595232.1">
    <property type="nucleotide sequence ID" value="NZ_CP104003.1"/>
</dbReference>
<dbReference type="GeneID" id="74942239"/>
<accession>A0A9E7R5R3</accession>
<name>A0A9E7R5R3_9EURY</name>
<gene>
    <name evidence="3" type="ORF">N0B31_07415</name>
</gene>
<proteinExistence type="predicted"/>
<feature type="region of interest" description="Disordered" evidence="1">
    <location>
        <begin position="30"/>
        <end position="69"/>
    </location>
</feature>
<keyword evidence="2" id="KW-1133">Transmembrane helix</keyword>
<protein>
    <submittedName>
        <fullName evidence="3">Uncharacterized protein</fullName>
    </submittedName>
</protein>
<evidence type="ECO:0000256" key="1">
    <source>
        <dbReference type="SAM" id="MobiDB-lite"/>
    </source>
</evidence>
<keyword evidence="2" id="KW-0812">Transmembrane</keyword>
<feature type="transmembrane region" description="Helical" evidence="2">
    <location>
        <begin position="6"/>
        <end position="24"/>
    </location>
</feature>
<dbReference type="AlphaFoldDB" id="A0A9E7R5R3"/>
<keyword evidence="2" id="KW-0472">Membrane</keyword>
<dbReference type="KEGG" id="ssai:N0B31_07415"/>